<reference evidence="1" key="2">
    <citation type="submission" date="2020-09" db="EMBL/GenBank/DDBJ databases">
        <authorList>
            <person name="Sun Q."/>
            <person name="Ohkuma M."/>
        </authorList>
    </citation>
    <scope>NUCLEOTIDE SEQUENCE</scope>
    <source>
        <strain evidence="1">JCM 31311</strain>
    </source>
</reference>
<dbReference type="RefSeq" id="WP_189093844.1">
    <property type="nucleotide sequence ID" value="NZ_BMQL01000108.1"/>
</dbReference>
<dbReference type="EMBL" id="BMQL01000108">
    <property type="protein sequence ID" value="GGR40721.1"/>
    <property type="molecule type" value="Genomic_DNA"/>
</dbReference>
<reference evidence="1" key="1">
    <citation type="journal article" date="2014" name="Int. J. Syst. Evol. Microbiol.">
        <title>Complete genome sequence of Corynebacterium casei LMG S-19264T (=DSM 44701T), isolated from a smear-ripened cheese.</title>
        <authorList>
            <consortium name="US DOE Joint Genome Institute (JGI-PGF)"/>
            <person name="Walter F."/>
            <person name="Albersmeier A."/>
            <person name="Kalinowski J."/>
            <person name="Ruckert C."/>
        </authorList>
    </citation>
    <scope>NUCLEOTIDE SEQUENCE</scope>
    <source>
        <strain evidence="1">JCM 31311</strain>
    </source>
</reference>
<protein>
    <submittedName>
        <fullName evidence="1">Uncharacterized protein</fullName>
    </submittedName>
</protein>
<evidence type="ECO:0000313" key="1">
    <source>
        <dbReference type="EMBL" id="GGR40721.1"/>
    </source>
</evidence>
<keyword evidence="2" id="KW-1185">Reference proteome</keyword>
<dbReference type="AlphaFoldDB" id="A0A918FK54"/>
<evidence type="ECO:0000313" key="2">
    <source>
        <dbReference type="Proteomes" id="UP000603865"/>
    </source>
</evidence>
<organism evidence="1 2">
    <name type="scientific">Deinococcus ruber</name>
    <dbReference type="NCBI Taxonomy" id="1848197"/>
    <lineage>
        <taxon>Bacteria</taxon>
        <taxon>Thermotogati</taxon>
        <taxon>Deinococcota</taxon>
        <taxon>Deinococci</taxon>
        <taxon>Deinococcales</taxon>
        <taxon>Deinococcaceae</taxon>
        <taxon>Deinococcus</taxon>
    </lineage>
</organism>
<comment type="caution">
    <text evidence="1">The sequence shown here is derived from an EMBL/GenBank/DDBJ whole genome shotgun (WGS) entry which is preliminary data.</text>
</comment>
<name>A0A918FK54_9DEIO</name>
<accession>A0A918FK54</accession>
<sequence>MTVAEQLPDLDLELQALVSTQPEIRFDGWKPEDARELRNTIGEMMGAVMENIEVDEYLSEQFSIRPVLWINLNLS</sequence>
<dbReference type="Proteomes" id="UP000603865">
    <property type="component" value="Unassembled WGS sequence"/>
</dbReference>
<proteinExistence type="predicted"/>
<gene>
    <name evidence="1" type="ORF">GCM10008957_56320</name>
</gene>